<accession>A0ABX0WPV6</accession>
<protein>
    <recommendedName>
        <fullName evidence="3">Phage virion morphogenesis protein</fullName>
    </recommendedName>
</protein>
<evidence type="ECO:0008006" key="3">
    <source>
        <dbReference type="Google" id="ProtNLM"/>
    </source>
</evidence>
<evidence type="ECO:0000313" key="2">
    <source>
        <dbReference type="Proteomes" id="UP000783934"/>
    </source>
</evidence>
<evidence type="ECO:0000313" key="1">
    <source>
        <dbReference type="EMBL" id="NJB64341.1"/>
    </source>
</evidence>
<reference evidence="1 2" key="1">
    <citation type="submission" date="2020-03" db="EMBL/GenBank/DDBJ databases">
        <title>Genomic Encyclopedia of Type Strains, Phase IV (KMG-IV): sequencing the most valuable type-strain genomes for metagenomic binning, comparative biology and taxonomic classification.</title>
        <authorList>
            <person name="Goeker M."/>
        </authorList>
    </citation>
    <scope>NUCLEOTIDE SEQUENCE [LARGE SCALE GENOMIC DNA]</scope>
    <source>
        <strain evidence="1 2">DSM 26613</strain>
    </source>
</reference>
<organism evidence="1 2">
    <name type="scientific">Paenalcaligenes hominis</name>
    <dbReference type="NCBI Taxonomy" id="643674"/>
    <lineage>
        <taxon>Bacteria</taxon>
        <taxon>Pseudomonadati</taxon>
        <taxon>Pseudomonadota</taxon>
        <taxon>Betaproteobacteria</taxon>
        <taxon>Burkholderiales</taxon>
        <taxon>Alcaligenaceae</taxon>
        <taxon>Paenalcaligenes</taxon>
    </lineage>
</organism>
<dbReference type="RefSeq" id="WP_167660543.1">
    <property type="nucleotide sequence ID" value="NZ_BMCQ01000004.1"/>
</dbReference>
<sequence length="206" mass="22923">MKGNFSLAVSQFVEQAKENMDEVKRSVVLQLASEIVERSPVGDKERWAVNKHSKYGRETHNLWVDEINQQIMSDPANLTKSGNLKRGIKKARRLGKKKLAEAYPIRGPKGYIGGHFRANWQIALDQPATGILNEIDAQGVATKKRLAAEVESIYAGSVANITNNLPYGPRLEFESWSSQAPQGMVRITVAEFQTMVNNAVKEVTSK</sequence>
<comment type="caution">
    <text evidence="1">The sequence shown here is derived from an EMBL/GenBank/DDBJ whole genome shotgun (WGS) entry which is preliminary data.</text>
</comment>
<keyword evidence="2" id="KW-1185">Reference proteome</keyword>
<gene>
    <name evidence="1" type="ORF">GGR41_000562</name>
</gene>
<proteinExistence type="predicted"/>
<dbReference type="EMBL" id="JAATIZ010000001">
    <property type="protein sequence ID" value="NJB64341.1"/>
    <property type="molecule type" value="Genomic_DNA"/>
</dbReference>
<dbReference type="Proteomes" id="UP000783934">
    <property type="component" value="Unassembled WGS sequence"/>
</dbReference>
<name>A0ABX0WPV6_9BURK</name>